<evidence type="ECO:0000256" key="1">
    <source>
        <dbReference type="ARBA" id="ARBA00022679"/>
    </source>
</evidence>
<evidence type="ECO:0000256" key="2">
    <source>
        <dbReference type="SAM" id="MobiDB-lite"/>
    </source>
</evidence>
<sequence>MAVPGLRTKRRAEERARRTFTVRSGVSGGRVRLSALDTITGTLYTDRAFFFRETLDGAALRESLARTMRHHQVLGGRLERDADGGLSVVCNDAGALFEEEDSPLSMAEHEHGRPGRPSLPQLLPRVPLFQMTGENLPTLAVRLTHTAGGGTILGIRIKHVLVDARAYATFMANWSCEHLGRDYPEPNHDRERLDELGADAPPEATERSERFVLASRRAKFSLLARIAVTAPRIETVSARLSGAETRELKAAAMNDLAGTGRWVSTSDAVAAHVWQTVAELRDRPADANETLGLIAQFSSIPGDTLPEHYWGNTITSVRPHMTAGQLRSRALGDIAHTVREGLSGITAEKLRDETAFLLAQRAAGRERRIMPRMPFGAFNDTVELNNLSKLPFYEIDLGAGTPFWCEPARLPVPWMVHFLPTPDEEGSMNVHISMPRATAATFRTERWQERLHAYAPDGVPQGGA</sequence>
<evidence type="ECO:0008006" key="5">
    <source>
        <dbReference type="Google" id="ProtNLM"/>
    </source>
</evidence>
<feature type="region of interest" description="Disordered" evidence="2">
    <location>
        <begin position="185"/>
        <end position="205"/>
    </location>
</feature>
<protein>
    <recommendedName>
        <fullName evidence="5">Transferase</fullName>
    </recommendedName>
</protein>
<dbReference type="SUPFAM" id="SSF52777">
    <property type="entry name" value="CoA-dependent acyltransferases"/>
    <property type="match status" value="1"/>
</dbReference>
<feature type="compositionally biased region" description="Basic and acidic residues" evidence="2">
    <location>
        <begin position="185"/>
        <end position="195"/>
    </location>
</feature>
<dbReference type="EMBL" id="CP031320">
    <property type="protein sequence ID" value="AXK33724.1"/>
    <property type="molecule type" value="Genomic_DNA"/>
</dbReference>
<evidence type="ECO:0000313" key="3">
    <source>
        <dbReference type="EMBL" id="AXK33724.1"/>
    </source>
</evidence>
<gene>
    <name evidence="3" type="ORF">DVA86_14735</name>
</gene>
<reference evidence="3 4" key="1">
    <citation type="submission" date="2018-07" db="EMBL/GenBank/DDBJ databases">
        <title>Draft genome of the type strain Streptomyces armeniacus ATCC 15676.</title>
        <authorList>
            <person name="Labana P."/>
            <person name="Gosse J.T."/>
            <person name="Boddy C.N."/>
        </authorList>
    </citation>
    <scope>NUCLEOTIDE SEQUENCE [LARGE SCALE GENOMIC DNA]</scope>
    <source>
        <strain evidence="3 4">ATCC 15676</strain>
    </source>
</reference>
<dbReference type="Proteomes" id="UP000254425">
    <property type="component" value="Chromosome"/>
</dbReference>
<keyword evidence="4" id="KW-1185">Reference proteome</keyword>
<organism evidence="3 4">
    <name type="scientific">Streptomyces armeniacus</name>
    <dbReference type="NCBI Taxonomy" id="83291"/>
    <lineage>
        <taxon>Bacteria</taxon>
        <taxon>Bacillati</taxon>
        <taxon>Actinomycetota</taxon>
        <taxon>Actinomycetes</taxon>
        <taxon>Kitasatosporales</taxon>
        <taxon>Streptomycetaceae</taxon>
        <taxon>Streptomyces</taxon>
    </lineage>
</organism>
<evidence type="ECO:0000313" key="4">
    <source>
        <dbReference type="Proteomes" id="UP000254425"/>
    </source>
</evidence>
<keyword evidence="1" id="KW-0808">Transferase</keyword>
<name>A0A345XQ08_9ACTN</name>
<dbReference type="InterPro" id="IPR050317">
    <property type="entry name" value="Plant_Fungal_Acyltransferase"/>
</dbReference>
<dbReference type="Gene3D" id="3.30.559.10">
    <property type="entry name" value="Chloramphenicol acetyltransferase-like domain"/>
    <property type="match status" value="2"/>
</dbReference>
<dbReference type="AlphaFoldDB" id="A0A345XQ08"/>
<dbReference type="RefSeq" id="WP_208878749.1">
    <property type="nucleotide sequence ID" value="NZ_CP031320.1"/>
</dbReference>
<dbReference type="InterPro" id="IPR023213">
    <property type="entry name" value="CAT-like_dom_sf"/>
</dbReference>
<dbReference type="GO" id="GO:0016747">
    <property type="term" value="F:acyltransferase activity, transferring groups other than amino-acyl groups"/>
    <property type="evidence" value="ECO:0007669"/>
    <property type="project" value="TreeGrafter"/>
</dbReference>
<accession>A0A345XQ08</accession>
<dbReference type="PANTHER" id="PTHR31642">
    <property type="entry name" value="TRICHOTHECENE 3-O-ACETYLTRANSFERASE"/>
    <property type="match status" value="1"/>
</dbReference>
<dbReference type="KEGG" id="sarm:DVA86_14735"/>
<dbReference type="Pfam" id="PF02458">
    <property type="entry name" value="Transferase"/>
    <property type="match status" value="1"/>
</dbReference>
<dbReference type="PANTHER" id="PTHR31642:SF310">
    <property type="entry name" value="FATTY ALCOHOL:CAFFEOYL-COA ACYLTRANSFERASE"/>
    <property type="match status" value="1"/>
</dbReference>
<proteinExistence type="predicted"/>